<keyword evidence="5 7" id="KW-0472">Membrane</keyword>
<evidence type="ECO:0000256" key="6">
    <source>
        <dbReference type="ARBA" id="ARBA00038076"/>
    </source>
</evidence>
<feature type="domain" description="MacB-like periplasmic core" evidence="9">
    <location>
        <begin position="23"/>
        <end position="238"/>
    </location>
</feature>
<evidence type="ECO:0000256" key="2">
    <source>
        <dbReference type="ARBA" id="ARBA00022475"/>
    </source>
</evidence>
<evidence type="ECO:0000256" key="4">
    <source>
        <dbReference type="ARBA" id="ARBA00022989"/>
    </source>
</evidence>
<feature type="transmembrane region" description="Helical" evidence="7">
    <location>
        <begin position="23"/>
        <end position="43"/>
    </location>
</feature>
<evidence type="ECO:0000256" key="5">
    <source>
        <dbReference type="ARBA" id="ARBA00023136"/>
    </source>
</evidence>
<name>A0A1I4ZDZ8_9GAMM</name>
<evidence type="ECO:0000256" key="7">
    <source>
        <dbReference type="SAM" id="Phobius"/>
    </source>
</evidence>
<feature type="transmembrane region" description="Helical" evidence="7">
    <location>
        <begin position="769"/>
        <end position="791"/>
    </location>
</feature>
<dbReference type="OrthoDB" id="5953812at2"/>
<feature type="transmembrane region" description="Helical" evidence="7">
    <location>
        <begin position="273"/>
        <end position="296"/>
    </location>
</feature>
<dbReference type="PANTHER" id="PTHR30572:SF4">
    <property type="entry name" value="ABC TRANSPORTER PERMEASE YTRF"/>
    <property type="match status" value="1"/>
</dbReference>
<dbReference type="AlphaFoldDB" id="A0A1I4ZDZ8"/>
<dbReference type="STRING" id="578942.SAMN05216289_12511"/>
<feature type="transmembrane region" description="Helical" evidence="7">
    <location>
        <begin position="738"/>
        <end position="757"/>
    </location>
</feature>
<evidence type="ECO:0000256" key="1">
    <source>
        <dbReference type="ARBA" id="ARBA00004651"/>
    </source>
</evidence>
<keyword evidence="4 7" id="KW-1133">Transmembrane helix</keyword>
<protein>
    <submittedName>
        <fullName evidence="10">Putative ABC transport system permease protein</fullName>
    </submittedName>
</protein>
<dbReference type="EMBL" id="FOVF01000025">
    <property type="protein sequence ID" value="SFN48501.1"/>
    <property type="molecule type" value="Genomic_DNA"/>
</dbReference>
<reference evidence="10 11" key="1">
    <citation type="submission" date="2016-10" db="EMBL/GenBank/DDBJ databases">
        <authorList>
            <person name="de Groot N.N."/>
        </authorList>
    </citation>
    <scope>NUCLEOTIDE SEQUENCE [LARGE SCALE GENOMIC DNA]</scope>
    <source>
        <strain evidence="10 11">CGMCC 1.7659</strain>
    </source>
</reference>
<dbReference type="Proteomes" id="UP000198575">
    <property type="component" value="Unassembled WGS sequence"/>
</dbReference>
<dbReference type="RefSeq" id="WP_092409347.1">
    <property type="nucleotide sequence ID" value="NZ_FOVF01000025.1"/>
</dbReference>
<dbReference type="InterPro" id="IPR050250">
    <property type="entry name" value="Macrolide_Exporter_MacB"/>
</dbReference>
<feature type="transmembrane region" description="Helical" evidence="7">
    <location>
        <begin position="370"/>
        <end position="391"/>
    </location>
</feature>
<dbReference type="InterPro" id="IPR025857">
    <property type="entry name" value="MacB_PCD"/>
</dbReference>
<evidence type="ECO:0000256" key="3">
    <source>
        <dbReference type="ARBA" id="ARBA00022692"/>
    </source>
</evidence>
<dbReference type="InterPro" id="IPR003838">
    <property type="entry name" value="ABC3_permease_C"/>
</dbReference>
<dbReference type="GO" id="GO:0022857">
    <property type="term" value="F:transmembrane transporter activity"/>
    <property type="evidence" value="ECO:0007669"/>
    <property type="project" value="TreeGrafter"/>
</dbReference>
<feature type="transmembrane region" description="Helical" evidence="7">
    <location>
        <begin position="328"/>
        <end position="350"/>
    </location>
</feature>
<dbReference type="Pfam" id="PF02687">
    <property type="entry name" value="FtsX"/>
    <property type="match status" value="2"/>
</dbReference>
<organism evidence="10 11">
    <name type="scientific">Dokdonella immobilis</name>
    <dbReference type="NCBI Taxonomy" id="578942"/>
    <lineage>
        <taxon>Bacteria</taxon>
        <taxon>Pseudomonadati</taxon>
        <taxon>Pseudomonadota</taxon>
        <taxon>Gammaproteobacteria</taxon>
        <taxon>Lysobacterales</taxon>
        <taxon>Rhodanobacteraceae</taxon>
        <taxon>Dokdonella</taxon>
    </lineage>
</organism>
<comment type="similarity">
    <text evidence="6">Belongs to the ABC-4 integral membrane protein family.</text>
</comment>
<dbReference type="GO" id="GO:0005886">
    <property type="term" value="C:plasma membrane"/>
    <property type="evidence" value="ECO:0007669"/>
    <property type="project" value="UniProtKB-SubCell"/>
</dbReference>
<dbReference type="PANTHER" id="PTHR30572">
    <property type="entry name" value="MEMBRANE COMPONENT OF TRANSPORTER-RELATED"/>
    <property type="match status" value="1"/>
</dbReference>
<dbReference type="NCBIfam" id="TIGR03434">
    <property type="entry name" value="ADOP"/>
    <property type="match status" value="1"/>
</dbReference>
<keyword evidence="3 7" id="KW-0812">Transmembrane</keyword>
<comment type="subcellular location">
    <subcellularLocation>
        <location evidence="1">Cell membrane</location>
        <topology evidence="1">Multi-pass membrane protein</topology>
    </subcellularLocation>
</comment>
<gene>
    <name evidence="10" type="ORF">SAMN05216289_12511</name>
</gene>
<proteinExistence type="inferred from homology"/>
<sequence length="806" mass="85601">MAAFLDDLLAGWRSAWRRPGSNALLIAVLALGIGSATAMFSVMRPVLMQALPYADPERLVYVWETDLANGELTGGASFPDLADWRARTRTLARIGAYARSNASLATPGGSPRRILALNVTHDLAATLGVTPILGRDFQDSDDRLGAAPVAMLSEGLWRGSFGADPTVVGQRLEIDGASTEIIGVMPAGGPWALRGDIWRPVVPTQKNFLEERGVHSLSVVARLAAGTTIDQADQDMRRIASALESEYPEENVGRNARVVGMHAFLLADIKRPLGMLAAAVGILLLLTCCNAAMLLIARAGAREAELGLRSSLGAARARLLRQFAAESLILALIGGLLGVALAHASLQVMVALNPLPALAPDRWRVDLAALAFTLLTSVLAALLAGTVPAWIASKIDPARALGNARGTSAIGGEAARRILVSVQVAVAMALLLGVGVLLRSYVQLTRIDPGLRPAGVATVSLDLPPSDYPMPPLEEYPHWPALVRFMDNLIERARAIPGAQSVALTQHAPLAPAWTTSLEVEGRSVPAGTHEEIQLNGFSPGALATLGIPLLAGRDFDARDRADSAKVLLINAAAARRYFPGQDPVGRRIRFWRTWREVVGVVGDVRSDGLSEPAQPMLHVPLAQAPMSSMTLSVRTSGDPTLLLKPMRETLWAVEPAAVPFDEGSIIERLDRLLAPQQFAFALTGLLALLAGLLALSGQIGLITLEVQRRRSEIGVRVALGARPHHVLSTILQRSLRATAVGMGLGLAVYLAAAPVLEHFVYGIATRDPLSSISVIAIFLVTALLAAAIPARRALRLDPMQALRAE</sequence>
<evidence type="ECO:0000259" key="9">
    <source>
        <dbReference type="Pfam" id="PF12704"/>
    </source>
</evidence>
<feature type="domain" description="MacB-like periplasmic core" evidence="9">
    <location>
        <begin position="497"/>
        <end position="635"/>
    </location>
</feature>
<evidence type="ECO:0000313" key="10">
    <source>
        <dbReference type="EMBL" id="SFN48501.1"/>
    </source>
</evidence>
<dbReference type="Pfam" id="PF12704">
    <property type="entry name" value="MacB_PCD"/>
    <property type="match status" value="2"/>
</dbReference>
<keyword evidence="2" id="KW-1003">Cell membrane</keyword>
<keyword evidence="11" id="KW-1185">Reference proteome</keyword>
<dbReference type="InterPro" id="IPR017800">
    <property type="entry name" value="ADOP"/>
</dbReference>
<feature type="domain" description="ABC3 transporter permease C-terminal" evidence="8">
    <location>
        <begin position="279"/>
        <end position="397"/>
    </location>
</feature>
<accession>A0A1I4ZDZ8</accession>
<feature type="transmembrane region" description="Helical" evidence="7">
    <location>
        <begin position="679"/>
        <end position="705"/>
    </location>
</feature>
<evidence type="ECO:0000259" key="8">
    <source>
        <dbReference type="Pfam" id="PF02687"/>
    </source>
</evidence>
<feature type="transmembrane region" description="Helical" evidence="7">
    <location>
        <begin position="418"/>
        <end position="438"/>
    </location>
</feature>
<evidence type="ECO:0000313" key="11">
    <source>
        <dbReference type="Proteomes" id="UP000198575"/>
    </source>
</evidence>
<feature type="domain" description="ABC3 transporter permease C-terminal" evidence="8">
    <location>
        <begin position="686"/>
        <end position="799"/>
    </location>
</feature>